<dbReference type="PANTHER" id="PTHR43669">
    <property type="entry name" value="5-KETO-D-GLUCONATE 5-REDUCTASE"/>
    <property type="match status" value="1"/>
</dbReference>
<evidence type="ECO:0000256" key="2">
    <source>
        <dbReference type="ARBA" id="ARBA00023002"/>
    </source>
</evidence>
<dbReference type="Proteomes" id="UP001215280">
    <property type="component" value="Unassembled WGS sequence"/>
</dbReference>
<dbReference type="PANTHER" id="PTHR43669:SF4">
    <property type="entry name" value="SHORT-CHAIN DEHYDROGENASE"/>
    <property type="match status" value="1"/>
</dbReference>
<evidence type="ECO:0000313" key="4">
    <source>
        <dbReference type="Proteomes" id="UP001215280"/>
    </source>
</evidence>
<sequence length="219" mass="23476">MSRLIAFIIGSGANIGQHTAAALKAQGYHVAVGSRTPALAQATKDGYFPVAVDATRPESIKAAFAKINQELGPPNVVIFNGKITAMDPGTLVVPPVPDDPLTLPLDAFAQHADVGLPVFAAAQEAVQGFRAAINTGALRTFIVTGNPLPWVPADNSVTIGLNIQKLTEWRLMALFASAYAKENIRGPQHAKVYSDLVSRGDQADWDYRFTLKGEQWKKD</sequence>
<reference evidence="3" key="1">
    <citation type="submission" date="2023-03" db="EMBL/GenBank/DDBJ databases">
        <title>Massive genome expansion in bonnet fungi (Mycena s.s.) driven by repeated elements and novel gene families across ecological guilds.</title>
        <authorList>
            <consortium name="Lawrence Berkeley National Laboratory"/>
            <person name="Harder C.B."/>
            <person name="Miyauchi S."/>
            <person name="Viragh M."/>
            <person name="Kuo A."/>
            <person name="Thoen E."/>
            <person name="Andreopoulos B."/>
            <person name="Lu D."/>
            <person name="Skrede I."/>
            <person name="Drula E."/>
            <person name="Henrissat B."/>
            <person name="Morin E."/>
            <person name="Kohler A."/>
            <person name="Barry K."/>
            <person name="LaButti K."/>
            <person name="Morin E."/>
            <person name="Salamov A."/>
            <person name="Lipzen A."/>
            <person name="Mereny Z."/>
            <person name="Hegedus B."/>
            <person name="Baldrian P."/>
            <person name="Stursova M."/>
            <person name="Weitz H."/>
            <person name="Taylor A."/>
            <person name="Grigoriev I.V."/>
            <person name="Nagy L.G."/>
            <person name="Martin F."/>
            <person name="Kauserud H."/>
        </authorList>
    </citation>
    <scope>NUCLEOTIDE SEQUENCE</scope>
    <source>
        <strain evidence="3">CBHHK188m</strain>
    </source>
</reference>
<dbReference type="Pfam" id="PF00106">
    <property type="entry name" value="adh_short"/>
    <property type="match status" value="1"/>
</dbReference>
<keyword evidence="2" id="KW-0560">Oxidoreductase</keyword>
<accession>A0AAD7I978</accession>
<comment type="similarity">
    <text evidence="1">Belongs to the short-chain dehydrogenases/reductases (SDR) family.</text>
</comment>
<dbReference type="InterPro" id="IPR036291">
    <property type="entry name" value="NAD(P)-bd_dom_sf"/>
</dbReference>
<organism evidence="3 4">
    <name type="scientific">Mycena maculata</name>
    <dbReference type="NCBI Taxonomy" id="230809"/>
    <lineage>
        <taxon>Eukaryota</taxon>
        <taxon>Fungi</taxon>
        <taxon>Dikarya</taxon>
        <taxon>Basidiomycota</taxon>
        <taxon>Agaricomycotina</taxon>
        <taxon>Agaricomycetes</taxon>
        <taxon>Agaricomycetidae</taxon>
        <taxon>Agaricales</taxon>
        <taxon>Marasmiineae</taxon>
        <taxon>Mycenaceae</taxon>
        <taxon>Mycena</taxon>
    </lineage>
</organism>
<dbReference type="GO" id="GO:0016491">
    <property type="term" value="F:oxidoreductase activity"/>
    <property type="evidence" value="ECO:0007669"/>
    <property type="project" value="UniProtKB-KW"/>
</dbReference>
<evidence type="ECO:0000313" key="3">
    <source>
        <dbReference type="EMBL" id="KAJ7737898.1"/>
    </source>
</evidence>
<dbReference type="EMBL" id="JARJLG010000140">
    <property type="protein sequence ID" value="KAJ7737898.1"/>
    <property type="molecule type" value="Genomic_DNA"/>
</dbReference>
<evidence type="ECO:0000256" key="1">
    <source>
        <dbReference type="ARBA" id="ARBA00006484"/>
    </source>
</evidence>
<dbReference type="InterPro" id="IPR002347">
    <property type="entry name" value="SDR_fam"/>
</dbReference>
<keyword evidence="4" id="KW-1185">Reference proteome</keyword>
<dbReference type="Gene3D" id="3.40.50.720">
    <property type="entry name" value="NAD(P)-binding Rossmann-like Domain"/>
    <property type="match status" value="1"/>
</dbReference>
<dbReference type="AlphaFoldDB" id="A0AAD7I978"/>
<dbReference type="SUPFAM" id="SSF51735">
    <property type="entry name" value="NAD(P)-binding Rossmann-fold domains"/>
    <property type="match status" value="1"/>
</dbReference>
<evidence type="ECO:0008006" key="5">
    <source>
        <dbReference type="Google" id="ProtNLM"/>
    </source>
</evidence>
<gene>
    <name evidence="3" type="ORF">DFH07DRAFT_870571</name>
</gene>
<name>A0AAD7I978_9AGAR</name>
<protein>
    <recommendedName>
        <fullName evidence="5">NAD(P)-binding protein</fullName>
    </recommendedName>
</protein>
<comment type="caution">
    <text evidence="3">The sequence shown here is derived from an EMBL/GenBank/DDBJ whole genome shotgun (WGS) entry which is preliminary data.</text>
</comment>
<proteinExistence type="inferred from homology"/>